<name>A0A1C7NPM0_9FUNG</name>
<feature type="domain" description="GST N-terminal" evidence="1">
    <location>
        <begin position="5"/>
        <end position="84"/>
    </location>
</feature>
<comment type="caution">
    <text evidence="2">The sequence shown here is derived from an EMBL/GenBank/DDBJ whole genome shotgun (WGS) entry which is preliminary data.</text>
</comment>
<dbReference type="CDD" id="cd00570">
    <property type="entry name" value="GST_N_family"/>
    <property type="match status" value="1"/>
</dbReference>
<dbReference type="Gene3D" id="3.40.30.110">
    <property type="match status" value="1"/>
</dbReference>
<evidence type="ECO:0000313" key="3">
    <source>
        <dbReference type="Proteomes" id="UP000093000"/>
    </source>
</evidence>
<evidence type="ECO:0000313" key="2">
    <source>
        <dbReference type="EMBL" id="OBZ91075.1"/>
    </source>
</evidence>
<dbReference type="Gene3D" id="1.20.1050.10">
    <property type="match status" value="1"/>
</dbReference>
<dbReference type="PROSITE" id="PS50404">
    <property type="entry name" value="GST_NTER"/>
    <property type="match status" value="1"/>
</dbReference>
<dbReference type="Pfam" id="PF25907">
    <property type="entry name" value="DUF7962"/>
    <property type="match status" value="1"/>
</dbReference>
<dbReference type="SUPFAM" id="SSF52833">
    <property type="entry name" value="Thioredoxin-like"/>
    <property type="match status" value="1"/>
</dbReference>
<gene>
    <name evidence="2" type="ORF">A0J61_00874</name>
</gene>
<dbReference type="OrthoDB" id="202840at2759"/>
<organism evidence="2 3">
    <name type="scientific">Choanephora cucurbitarum</name>
    <dbReference type="NCBI Taxonomy" id="101091"/>
    <lineage>
        <taxon>Eukaryota</taxon>
        <taxon>Fungi</taxon>
        <taxon>Fungi incertae sedis</taxon>
        <taxon>Mucoromycota</taxon>
        <taxon>Mucoromycotina</taxon>
        <taxon>Mucoromycetes</taxon>
        <taxon>Mucorales</taxon>
        <taxon>Mucorineae</taxon>
        <taxon>Choanephoraceae</taxon>
        <taxon>Choanephoroideae</taxon>
        <taxon>Choanephora</taxon>
    </lineage>
</organism>
<accession>A0A1C7NPM0</accession>
<sequence>MSNSEDIVLFWYPYSPFAQKIGWILNYKKVEYKTVLIDVMEPRPKRRPFDGGYRKTPVLQVGQHTFCDTKTIIAEIEKLFPEPSLYPKTSNGNSSESLCRGLNLWLDNTVFNSAVTQLPIKTLPENFVADRSAMLGRPLDAEKIAAAAPFLKTEVAAQFHVLEQILGQKKWLLDTELPSSVDFSSAMMVFFLVNLIGEEWVKNNLKVMFEHMNKVLAISNWDQIEKRPSLTEDEAIEGLKRYATAEVPEEFKVHSSVLPIQLGQQVVVMPLDTGKVPIIGTLVRSTVDETVILYKDPTYETTSVIHFPTLGFIVMPKTD</sequence>
<dbReference type="STRING" id="101091.A0A1C7NPM0"/>
<evidence type="ECO:0000259" key="1">
    <source>
        <dbReference type="PROSITE" id="PS50404"/>
    </source>
</evidence>
<dbReference type="InterPro" id="IPR058268">
    <property type="entry name" value="DUF7962"/>
</dbReference>
<dbReference type="AlphaFoldDB" id="A0A1C7NPM0"/>
<reference evidence="2 3" key="1">
    <citation type="submission" date="2016-03" db="EMBL/GenBank/DDBJ databases">
        <title>Choanephora cucurbitarum.</title>
        <authorList>
            <person name="Min B."/>
            <person name="Park H."/>
            <person name="Park J.-H."/>
            <person name="Shin H.-D."/>
            <person name="Choi I.-G."/>
        </authorList>
    </citation>
    <scope>NUCLEOTIDE SEQUENCE [LARGE SCALE GENOMIC DNA]</scope>
    <source>
        <strain evidence="2 3">KUS-F28377</strain>
    </source>
</reference>
<keyword evidence="3" id="KW-1185">Reference proteome</keyword>
<dbReference type="Proteomes" id="UP000093000">
    <property type="component" value="Unassembled WGS sequence"/>
</dbReference>
<dbReference type="InterPro" id="IPR004045">
    <property type="entry name" value="Glutathione_S-Trfase_N"/>
</dbReference>
<dbReference type="EMBL" id="LUGH01000023">
    <property type="protein sequence ID" value="OBZ91075.1"/>
    <property type="molecule type" value="Genomic_DNA"/>
</dbReference>
<protein>
    <recommendedName>
        <fullName evidence="1">GST N-terminal domain-containing protein</fullName>
    </recommendedName>
</protein>
<proteinExistence type="predicted"/>
<dbReference type="Pfam" id="PF13417">
    <property type="entry name" value="GST_N_3"/>
    <property type="match status" value="1"/>
</dbReference>
<dbReference type="InParanoid" id="A0A1C7NPM0"/>
<dbReference type="InterPro" id="IPR036249">
    <property type="entry name" value="Thioredoxin-like_sf"/>
</dbReference>